<reference evidence="3 4" key="1">
    <citation type="submission" date="2019-08" db="EMBL/GenBank/DDBJ databases">
        <authorList>
            <person name="Alioto T."/>
            <person name="Alioto T."/>
            <person name="Gomez Garrido J."/>
        </authorList>
    </citation>
    <scope>NUCLEOTIDE SEQUENCE [LARGE SCALE GENOMIC DNA]</scope>
</reference>
<dbReference type="AlphaFoldDB" id="A0A5E4NEH1"/>
<protein>
    <submittedName>
        <fullName evidence="3">Uncharacterized protein</fullName>
    </submittedName>
</protein>
<evidence type="ECO:0000313" key="3">
    <source>
        <dbReference type="EMBL" id="VVC41547.1"/>
    </source>
</evidence>
<feature type="transmembrane region" description="Helical" evidence="2">
    <location>
        <begin position="63"/>
        <end position="87"/>
    </location>
</feature>
<keyword evidence="2" id="KW-0812">Transmembrane</keyword>
<accession>A0A5E4NEH1</accession>
<sequence length="220" mass="24014">MPGLTLKKVCGEKVCPEYYTCLEHDLQCYPCLSYCNQTSNNYDVKICEEKCQDALQELEGLKTLIICMTVLVAIAIVLIGITLALIWKRERRIRKIKSNNQDSFFKKKLASLQYLKKKDRVITVSEVVTEKNEATNNGTSLAATQTDLTATSASSSAGQRTNSSSAGGGSNSSSGSSNKLPCEDATLEFSGYDNFGLKVSPILRKPVAVVGTDLMTQYSP</sequence>
<proteinExistence type="predicted"/>
<feature type="region of interest" description="Disordered" evidence="1">
    <location>
        <begin position="151"/>
        <end position="179"/>
    </location>
</feature>
<name>A0A5E4NEH1_9HEMI</name>
<keyword evidence="2" id="KW-0472">Membrane</keyword>
<dbReference type="OrthoDB" id="6599193at2759"/>
<gene>
    <name evidence="3" type="ORF">CINCED_3A020287</name>
</gene>
<keyword evidence="4" id="KW-1185">Reference proteome</keyword>
<evidence type="ECO:0000256" key="2">
    <source>
        <dbReference type="SAM" id="Phobius"/>
    </source>
</evidence>
<evidence type="ECO:0000256" key="1">
    <source>
        <dbReference type="SAM" id="MobiDB-lite"/>
    </source>
</evidence>
<feature type="compositionally biased region" description="Low complexity" evidence="1">
    <location>
        <begin position="151"/>
        <end position="178"/>
    </location>
</feature>
<keyword evidence="2" id="KW-1133">Transmembrane helix</keyword>
<dbReference type="Proteomes" id="UP000325440">
    <property type="component" value="Unassembled WGS sequence"/>
</dbReference>
<dbReference type="EMBL" id="CABPRJ010001920">
    <property type="protein sequence ID" value="VVC41547.1"/>
    <property type="molecule type" value="Genomic_DNA"/>
</dbReference>
<evidence type="ECO:0000313" key="4">
    <source>
        <dbReference type="Proteomes" id="UP000325440"/>
    </source>
</evidence>
<organism evidence="3 4">
    <name type="scientific">Cinara cedri</name>
    <dbReference type="NCBI Taxonomy" id="506608"/>
    <lineage>
        <taxon>Eukaryota</taxon>
        <taxon>Metazoa</taxon>
        <taxon>Ecdysozoa</taxon>
        <taxon>Arthropoda</taxon>
        <taxon>Hexapoda</taxon>
        <taxon>Insecta</taxon>
        <taxon>Pterygota</taxon>
        <taxon>Neoptera</taxon>
        <taxon>Paraneoptera</taxon>
        <taxon>Hemiptera</taxon>
        <taxon>Sternorrhyncha</taxon>
        <taxon>Aphidomorpha</taxon>
        <taxon>Aphidoidea</taxon>
        <taxon>Aphididae</taxon>
        <taxon>Lachninae</taxon>
        <taxon>Cinara</taxon>
    </lineage>
</organism>